<dbReference type="PANTHER" id="PTHR42792:SF2">
    <property type="entry name" value="FLAGELLIN"/>
    <property type="match status" value="1"/>
</dbReference>
<evidence type="ECO:0000313" key="3">
    <source>
        <dbReference type="EMBL" id="SVD35226.1"/>
    </source>
</evidence>
<dbReference type="SUPFAM" id="SSF64518">
    <property type="entry name" value="Phase 1 flagellin"/>
    <property type="match status" value="1"/>
</dbReference>
<name>A0A382ULS7_9ZZZZ</name>
<organism evidence="3">
    <name type="scientific">marine metagenome</name>
    <dbReference type="NCBI Taxonomy" id="408172"/>
    <lineage>
        <taxon>unclassified sequences</taxon>
        <taxon>metagenomes</taxon>
        <taxon>ecological metagenomes</taxon>
    </lineage>
</organism>
<evidence type="ECO:0000256" key="1">
    <source>
        <dbReference type="ARBA" id="ARBA00023143"/>
    </source>
</evidence>
<protein>
    <recommendedName>
        <fullName evidence="2">Flagellin C-terminal domain-containing protein</fullName>
    </recommendedName>
</protein>
<dbReference type="Gene3D" id="6.10.10.10">
    <property type="entry name" value="Flagellar export chaperone, C-terminal domain"/>
    <property type="match status" value="1"/>
</dbReference>
<dbReference type="InterPro" id="IPR046358">
    <property type="entry name" value="Flagellin_C"/>
</dbReference>
<dbReference type="AlphaFoldDB" id="A0A382ULS7"/>
<dbReference type="GO" id="GO:0005198">
    <property type="term" value="F:structural molecule activity"/>
    <property type="evidence" value="ECO:0007669"/>
    <property type="project" value="InterPro"/>
</dbReference>
<evidence type="ECO:0000259" key="2">
    <source>
        <dbReference type="Pfam" id="PF00700"/>
    </source>
</evidence>
<dbReference type="Pfam" id="PF00700">
    <property type="entry name" value="Flagellin_C"/>
    <property type="match status" value="1"/>
</dbReference>
<dbReference type="PANTHER" id="PTHR42792">
    <property type="entry name" value="FLAGELLIN"/>
    <property type="match status" value="1"/>
</dbReference>
<feature type="domain" description="Flagellin C-terminal" evidence="2">
    <location>
        <begin position="38"/>
        <end position="122"/>
    </location>
</feature>
<proteinExistence type="predicted"/>
<keyword evidence="1" id="KW-0975">Bacterial flagellum</keyword>
<accession>A0A382ULS7</accession>
<sequence length="124" mass="13007">EGDTFAMPGIDLNTASYANAIAAGVGLTSTTFAADALTQVSAAISRVAIDRAQLGAVQSRLNFTNDQLSVTKENLSSAISRIADVDVAEEATSYARYQILVQSGTQMLTQANQLPQAALQLLRS</sequence>
<dbReference type="EMBL" id="UINC01145224">
    <property type="protein sequence ID" value="SVD35226.1"/>
    <property type="molecule type" value="Genomic_DNA"/>
</dbReference>
<dbReference type="Gene3D" id="1.20.1330.10">
    <property type="entry name" value="f41 fragment of flagellin, N-terminal domain"/>
    <property type="match status" value="1"/>
</dbReference>
<reference evidence="3" key="1">
    <citation type="submission" date="2018-05" db="EMBL/GenBank/DDBJ databases">
        <authorList>
            <person name="Lanie J.A."/>
            <person name="Ng W.-L."/>
            <person name="Kazmierczak K.M."/>
            <person name="Andrzejewski T.M."/>
            <person name="Davidsen T.M."/>
            <person name="Wayne K.J."/>
            <person name="Tettelin H."/>
            <person name="Glass J.I."/>
            <person name="Rusch D."/>
            <person name="Podicherti R."/>
            <person name="Tsui H.-C.T."/>
            <person name="Winkler M.E."/>
        </authorList>
    </citation>
    <scope>NUCLEOTIDE SEQUENCE</scope>
</reference>
<feature type="non-terminal residue" evidence="3">
    <location>
        <position position="1"/>
    </location>
</feature>
<dbReference type="GO" id="GO:0009288">
    <property type="term" value="C:bacterial-type flagellum"/>
    <property type="evidence" value="ECO:0007669"/>
    <property type="project" value="InterPro"/>
</dbReference>
<gene>
    <name evidence="3" type="ORF">METZ01_LOCUS388080</name>
</gene>
<dbReference type="InterPro" id="IPR042187">
    <property type="entry name" value="Flagellin_C_sub2"/>
</dbReference>
<dbReference type="InterPro" id="IPR001492">
    <property type="entry name" value="Flagellin"/>
</dbReference>